<feature type="signal peptide" evidence="1">
    <location>
        <begin position="1"/>
        <end position="26"/>
    </location>
</feature>
<dbReference type="AlphaFoldDB" id="A0A518C155"/>
<dbReference type="PROSITE" id="PS51257">
    <property type="entry name" value="PROKAR_LIPOPROTEIN"/>
    <property type="match status" value="1"/>
</dbReference>
<evidence type="ECO:0000313" key="3">
    <source>
        <dbReference type="Proteomes" id="UP000320386"/>
    </source>
</evidence>
<gene>
    <name evidence="2" type="ORF">Pan265_28290</name>
</gene>
<protein>
    <submittedName>
        <fullName evidence="2">Uncharacterized protein</fullName>
    </submittedName>
</protein>
<reference evidence="2 3" key="1">
    <citation type="submission" date="2019-02" db="EMBL/GenBank/DDBJ databases">
        <title>Deep-cultivation of Planctomycetes and their phenomic and genomic characterization uncovers novel biology.</title>
        <authorList>
            <person name="Wiegand S."/>
            <person name="Jogler M."/>
            <person name="Boedeker C."/>
            <person name="Pinto D."/>
            <person name="Vollmers J."/>
            <person name="Rivas-Marin E."/>
            <person name="Kohn T."/>
            <person name="Peeters S.H."/>
            <person name="Heuer A."/>
            <person name="Rast P."/>
            <person name="Oberbeckmann S."/>
            <person name="Bunk B."/>
            <person name="Jeske O."/>
            <person name="Meyerdierks A."/>
            <person name="Storesund J.E."/>
            <person name="Kallscheuer N."/>
            <person name="Luecker S."/>
            <person name="Lage O.M."/>
            <person name="Pohl T."/>
            <person name="Merkel B.J."/>
            <person name="Hornburger P."/>
            <person name="Mueller R.-W."/>
            <person name="Bruemmer F."/>
            <person name="Labrenz M."/>
            <person name="Spormann A.M."/>
            <person name="Op den Camp H."/>
            <person name="Overmann J."/>
            <person name="Amann R."/>
            <person name="Jetten M.S.M."/>
            <person name="Mascher T."/>
            <person name="Medema M.H."/>
            <person name="Devos D.P."/>
            <person name="Kaster A.-K."/>
            <person name="Ovreas L."/>
            <person name="Rohde M."/>
            <person name="Galperin M.Y."/>
            <person name="Jogler C."/>
        </authorList>
    </citation>
    <scope>NUCLEOTIDE SEQUENCE [LARGE SCALE GENOMIC DNA]</scope>
    <source>
        <strain evidence="2 3">Pan265</strain>
    </source>
</reference>
<evidence type="ECO:0000313" key="2">
    <source>
        <dbReference type="EMBL" id="QDU72952.1"/>
    </source>
</evidence>
<organism evidence="2 3">
    <name type="scientific">Mucisphaera calidilacus</name>
    <dbReference type="NCBI Taxonomy" id="2527982"/>
    <lineage>
        <taxon>Bacteria</taxon>
        <taxon>Pseudomonadati</taxon>
        <taxon>Planctomycetota</taxon>
        <taxon>Phycisphaerae</taxon>
        <taxon>Phycisphaerales</taxon>
        <taxon>Phycisphaeraceae</taxon>
        <taxon>Mucisphaera</taxon>
    </lineage>
</organism>
<dbReference type="Proteomes" id="UP000320386">
    <property type="component" value="Chromosome"/>
</dbReference>
<sequence precursor="true">MTTNRRALTWVVALLACAASLTTAPAALLSDTELYLDPNDVPLAVYDKVFLPDLAAANTHTWPADLDPVTTAQIVPMIRPGDYADDYAYSQSDYLYAPNVDYTADLTAGELTTTFLEGGLYHVQVTRQSGAAEIFAIFAQAWFGPGAEEQKTKPDKPVTIPDADLYIVSESPKPDPPVADKDDPTGYEDLAVKVLTANKGADKVKRAKSVQDAIKLINQLEGTGKHVELVGHGTAGGISLGGGFTANLVPTGFVGTTAKAFATAIKDKKITLTHISCNTGAGTDGQEYAKELEDNGVTDSLAYDSEVIFYENSKGGYLAVPHNASGKQIPEPATLTLMLLAASTLTRRAA</sequence>
<evidence type="ECO:0000256" key="1">
    <source>
        <dbReference type="SAM" id="SignalP"/>
    </source>
</evidence>
<dbReference type="EMBL" id="CP036280">
    <property type="protein sequence ID" value="QDU72952.1"/>
    <property type="molecule type" value="Genomic_DNA"/>
</dbReference>
<proteinExistence type="predicted"/>
<dbReference type="KEGG" id="mcad:Pan265_28290"/>
<keyword evidence="3" id="KW-1185">Reference proteome</keyword>
<keyword evidence="1" id="KW-0732">Signal</keyword>
<feature type="chain" id="PRO_5021748302" evidence="1">
    <location>
        <begin position="27"/>
        <end position="350"/>
    </location>
</feature>
<dbReference type="RefSeq" id="WP_145447096.1">
    <property type="nucleotide sequence ID" value="NZ_CP036280.1"/>
</dbReference>
<name>A0A518C155_9BACT</name>
<accession>A0A518C155</accession>